<feature type="domain" description="PAS" evidence="4">
    <location>
        <begin position="252"/>
        <end position="297"/>
    </location>
</feature>
<keyword evidence="2" id="KW-0175">Coiled coil</keyword>
<evidence type="ECO:0000256" key="2">
    <source>
        <dbReference type="SAM" id="Coils"/>
    </source>
</evidence>
<dbReference type="AlphaFoldDB" id="A0A2I6S5C5"/>
<dbReference type="Proteomes" id="UP000242205">
    <property type="component" value="Chromosome"/>
</dbReference>
<dbReference type="Pfam" id="PF00015">
    <property type="entry name" value="MCPsignal"/>
    <property type="match status" value="1"/>
</dbReference>
<dbReference type="InterPro" id="IPR000014">
    <property type="entry name" value="PAS"/>
</dbReference>
<dbReference type="Gene3D" id="1.10.287.950">
    <property type="entry name" value="Methyl-accepting chemotaxis protein"/>
    <property type="match status" value="1"/>
</dbReference>
<evidence type="ECO:0000259" key="4">
    <source>
        <dbReference type="PROSITE" id="PS50112"/>
    </source>
</evidence>
<dbReference type="PROSITE" id="PS50113">
    <property type="entry name" value="PAC"/>
    <property type="match status" value="3"/>
</dbReference>
<dbReference type="PROSITE" id="PS50111">
    <property type="entry name" value="CHEMOTAXIS_TRANSDUC_2"/>
    <property type="match status" value="1"/>
</dbReference>
<accession>A0A2I6S5C5</accession>
<dbReference type="Pfam" id="PF08447">
    <property type="entry name" value="PAS_3"/>
    <property type="match status" value="1"/>
</dbReference>
<dbReference type="KEGG" id="atw:C0099_05535"/>
<dbReference type="GO" id="GO:0004888">
    <property type="term" value="F:transmembrane signaling receptor activity"/>
    <property type="evidence" value="ECO:0007669"/>
    <property type="project" value="InterPro"/>
</dbReference>
<dbReference type="CDD" id="cd00130">
    <property type="entry name" value="PAS"/>
    <property type="match status" value="3"/>
</dbReference>
<dbReference type="SMART" id="SM00091">
    <property type="entry name" value="PAS"/>
    <property type="match status" value="4"/>
</dbReference>
<dbReference type="GO" id="GO:0016020">
    <property type="term" value="C:membrane"/>
    <property type="evidence" value="ECO:0007669"/>
    <property type="project" value="InterPro"/>
</dbReference>
<dbReference type="SMART" id="SM00283">
    <property type="entry name" value="MA"/>
    <property type="match status" value="1"/>
</dbReference>
<dbReference type="InterPro" id="IPR000700">
    <property type="entry name" value="PAS-assoc_C"/>
</dbReference>
<evidence type="ECO:0000259" key="5">
    <source>
        <dbReference type="PROSITE" id="PS50113"/>
    </source>
</evidence>
<dbReference type="PROSITE" id="PS50112">
    <property type="entry name" value="PAS"/>
    <property type="match status" value="3"/>
</dbReference>
<dbReference type="PANTHER" id="PTHR24422:SF10">
    <property type="entry name" value="CHEMOTAXIS PROTEIN METHYLTRANSFERASE 2"/>
    <property type="match status" value="1"/>
</dbReference>
<evidence type="ECO:0000256" key="1">
    <source>
        <dbReference type="PROSITE-ProRule" id="PRU00284"/>
    </source>
</evidence>
<dbReference type="InterPro" id="IPR050903">
    <property type="entry name" value="Bact_Chemotaxis_MeTrfase"/>
</dbReference>
<dbReference type="Pfam" id="PF08448">
    <property type="entry name" value="PAS_4"/>
    <property type="match status" value="2"/>
</dbReference>
<dbReference type="InterPro" id="IPR013655">
    <property type="entry name" value="PAS_fold_3"/>
</dbReference>
<feature type="domain" description="PAC" evidence="5">
    <location>
        <begin position="324"/>
        <end position="378"/>
    </location>
</feature>
<name>A0A2I6S5C5_9RHOO</name>
<feature type="domain" description="Methyl-accepting transducer" evidence="3">
    <location>
        <begin position="496"/>
        <end position="586"/>
    </location>
</feature>
<dbReference type="PANTHER" id="PTHR24422">
    <property type="entry name" value="CHEMOTAXIS PROTEIN METHYLTRANSFERASE"/>
    <property type="match status" value="1"/>
</dbReference>
<keyword evidence="1" id="KW-0807">Transducer</keyword>
<gene>
    <name evidence="6" type="ORF">C0099_05535</name>
</gene>
<feature type="domain" description="PAS" evidence="4">
    <location>
        <begin position="9"/>
        <end position="63"/>
    </location>
</feature>
<dbReference type="NCBIfam" id="TIGR00229">
    <property type="entry name" value="sensory_box"/>
    <property type="match status" value="3"/>
</dbReference>
<feature type="domain" description="PAS" evidence="4">
    <location>
        <begin position="150"/>
        <end position="174"/>
    </location>
</feature>
<dbReference type="InterPro" id="IPR004089">
    <property type="entry name" value="MCPsignal_dom"/>
</dbReference>
<evidence type="ECO:0000313" key="6">
    <source>
        <dbReference type="EMBL" id="AUN94449.1"/>
    </source>
</evidence>
<dbReference type="InterPro" id="IPR035965">
    <property type="entry name" value="PAS-like_dom_sf"/>
</dbReference>
<evidence type="ECO:0000313" key="7">
    <source>
        <dbReference type="Proteomes" id="UP000242205"/>
    </source>
</evidence>
<dbReference type="RefSeq" id="WP_102246519.1">
    <property type="nucleotide sequence ID" value="NZ_CP025682.1"/>
</dbReference>
<dbReference type="Pfam" id="PF13426">
    <property type="entry name" value="PAS_9"/>
    <property type="match status" value="1"/>
</dbReference>
<dbReference type="GO" id="GO:0006935">
    <property type="term" value="P:chemotaxis"/>
    <property type="evidence" value="ECO:0007669"/>
    <property type="project" value="InterPro"/>
</dbReference>
<protein>
    <submittedName>
        <fullName evidence="6">Diguanylate cyclase</fullName>
    </submittedName>
</protein>
<dbReference type="GO" id="GO:0007165">
    <property type="term" value="P:signal transduction"/>
    <property type="evidence" value="ECO:0007669"/>
    <property type="project" value="UniProtKB-KW"/>
</dbReference>
<feature type="domain" description="PAC" evidence="5">
    <location>
        <begin position="82"/>
        <end position="133"/>
    </location>
</feature>
<sequence>MLKLFRSNSSADIVSAIEQTQGVIEFALDGTILRANGNFLGLMGYTLDEVRGQHHRMFVSPEEANSAEYRNFWSELREGKSQTAEFRRLNKRGEPVWIQATYTPIRRGQRVTRIIKFASDITAQVRARADIESQIAAINRAQAVIEFAPDGTILHANDNFLGLMGYTLAEVQGRKHSLFVSESHARSDEYARFWERLRAGQFQTAEYCRLAKGGREVWIHATYNPILDPEGRVVKVIKFASDITADFERKREFEVLSLVANETDNAIIITDAAGLVQYVNNGFTKLTGYTPEEVRGKKPGPVLQGPATDPDTVARVRHCIQNRQPFYDEILNYDKDGTPYWISMAINPVFGKDGRLEHFISIQANITHTKEMSLEAERRFAAISVSNGVAEFDTDGRIVRANRYMTGRLGFPDERQLLAHTAELKSIVGEQHLHKLLAGEQIITEFAMHDAQGQPRQFKGTFCPIADSEGQIRLVVVYCTDEQTKHEAAQVTDREMGRVQESSRKVADIIGSINEITEKTNLLALNAAIEAARAGESGRGFAVVADEVRKLAQQSSASAQQINQLIAESSERIDRLSQSLRNLRGM</sequence>
<feature type="domain" description="PAC" evidence="5">
    <location>
        <begin position="203"/>
        <end position="255"/>
    </location>
</feature>
<dbReference type="OrthoDB" id="9765776at2"/>
<reference evidence="6 7" key="1">
    <citation type="submission" date="2018-01" db="EMBL/GenBank/DDBJ databases">
        <authorList>
            <person name="Fu G.-Y."/>
        </authorList>
    </citation>
    <scope>NUCLEOTIDE SEQUENCE [LARGE SCALE GENOMIC DNA]</scope>
    <source>
        <strain evidence="6 7">SY39</strain>
    </source>
</reference>
<keyword evidence="7" id="KW-1185">Reference proteome</keyword>
<dbReference type="SMART" id="SM00086">
    <property type="entry name" value="PAC"/>
    <property type="match status" value="3"/>
</dbReference>
<dbReference type="EMBL" id="CP025682">
    <property type="protein sequence ID" value="AUN94449.1"/>
    <property type="molecule type" value="Genomic_DNA"/>
</dbReference>
<dbReference type="Gene3D" id="3.30.450.20">
    <property type="entry name" value="PAS domain"/>
    <property type="match status" value="4"/>
</dbReference>
<dbReference type="SUPFAM" id="SSF55785">
    <property type="entry name" value="PYP-like sensor domain (PAS domain)"/>
    <property type="match status" value="4"/>
</dbReference>
<dbReference type="PRINTS" id="PR00260">
    <property type="entry name" value="CHEMTRNSDUCR"/>
</dbReference>
<organism evidence="6 7">
    <name type="scientific">Pseudazoarcus pumilus</name>
    <dbReference type="NCBI Taxonomy" id="2067960"/>
    <lineage>
        <taxon>Bacteria</taxon>
        <taxon>Pseudomonadati</taxon>
        <taxon>Pseudomonadota</taxon>
        <taxon>Betaproteobacteria</taxon>
        <taxon>Rhodocyclales</taxon>
        <taxon>Zoogloeaceae</taxon>
        <taxon>Pseudazoarcus</taxon>
    </lineage>
</organism>
<proteinExistence type="predicted"/>
<dbReference type="InterPro" id="IPR013656">
    <property type="entry name" value="PAS_4"/>
</dbReference>
<dbReference type="InterPro" id="IPR001610">
    <property type="entry name" value="PAC"/>
</dbReference>
<dbReference type="SUPFAM" id="SSF58104">
    <property type="entry name" value="Methyl-accepting chemotaxis protein (MCP) signaling domain"/>
    <property type="match status" value="1"/>
</dbReference>
<dbReference type="InterPro" id="IPR004090">
    <property type="entry name" value="Chemotax_Me-accpt_rcpt"/>
</dbReference>
<feature type="coiled-coil region" evidence="2">
    <location>
        <begin position="559"/>
        <end position="586"/>
    </location>
</feature>
<evidence type="ECO:0000259" key="3">
    <source>
        <dbReference type="PROSITE" id="PS50111"/>
    </source>
</evidence>